<gene>
    <name evidence="3" type="ORF">PGLA2088_LOCUS8133</name>
</gene>
<evidence type="ECO:0000313" key="3">
    <source>
        <dbReference type="EMBL" id="CAE8650264.1"/>
    </source>
</evidence>
<feature type="signal peptide" evidence="2">
    <location>
        <begin position="1"/>
        <end position="23"/>
    </location>
</feature>
<dbReference type="AlphaFoldDB" id="A0A813IIG8"/>
<name>A0A813IIG8_POLGL</name>
<protein>
    <submittedName>
        <fullName evidence="3">Uncharacterized protein</fullName>
    </submittedName>
</protein>
<evidence type="ECO:0000313" key="4">
    <source>
        <dbReference type="Proteomes" id="UP000626109"/>
    </source>
</evidence>
<accession>A0A813IIG8</accession>
<evidence type="ECO:0000256" key="2">
    <source>
        <dbReference type="SAM" id="SignalP"/>
    </source>
</evidence>
<dbReference type="EMBL" id="CAJNNW010008671">
    <property type="protein sequence ID" value="CAE8650264.1"/>
    <property type="molecule type" value="Genomic_DNA"/>
</dbReference>
<sequence>MKSFQIIVVSLFLMCLAAAPANGFPATPTEECLSSSSSSSVACEHDQAILLQTTTSDHRVGVLQVSADLGDRMKSKNTAPRWTNIFKTEGQICVCKHGVRSCGAGLECRKTYHNPYLGRCMKITTTAAPTTPAPTTPAPTTPAPTTTAPTTPAPTTTAPTTPAPTTTAPTTTAPTTTAPTTTAPTTPAPTTTAPTTTAPTTTAPTTTAPTTTRTTNCNTVLTLQNLTCFEACDDALKLACGARPCLRRRRACDACFEASGTCDAVLACLRRSSCDDAYACDACLRSQAVLATVL</sequence>
<organism evidence="3 4">
    <name type="scientific">Polarella glacialis</name>
    <name type="common">Dinoflagellate</name>
    <dbReference type="NCBI Taxonomy" id="89957"/>
    <lineage>
        <taxon>Eukaryota</taxon>
        <taxon>Sar</taxon>
        <taxon>Alveolata</taxon>
        <taxon>Dinophyceae</taxon>
        <taxon>Suessiales</taxon>
        <taxon>Suessiaceae</taxon>
        <taxon>Polarella</taxon>
    </lineage>
</organism>
<proteinExistence type="predicted"/>
<evidence type="ECO:0000256" key="1">
    <source>
        <dbReference type="SAM" id="MobiDB-lite"/>
    </source>
</evidence>
<dbReference type="Proteomes" id="UP000626109">
    <property type="component" value="Unassembled WGS sequence"/>
</dbReference>
<comment type="caution">
    <text evidence="3">The sequence shown here is derived from an EMBL/GenBank/DDBJ whole genome shotgun (WGS) entry which is preliminary data.</text>
</comment>
<feature type="compositionally biased region" description="Low complexity" evidence="1">
    <location>
        <begin position="143"/>
        <end position="213"/>
    </location>
</feature>
<feature type="region of interest" description="Disordered" evidence="1">
    <location>
        <begin position="128"/>
        <end position="213"/>
    </location>
</feature>
<keyword evidence="2" id="KW-0732">Signal</keyword>
<feature type="chain" id="PRO_5033010535" evidence="2">
    <location>
        <begin position="24"/>
        <end position="294"/>
    </location>
</feature>
<reference evidence="3" key="1">
    <citation type="submission" date="2021-02" db="EMBL/GenBank/DDBJ databases">
        <authorList>
            <person name="Dougan E. K."/>
            <person name="Rhodes N."/>
            <person name="Thang M."/>
            <person name="Chan C."/>
        </authorList>
    </citation>
    <scope>NUCLEOTIDE SEQUENCE</scope>
</reference>
<feature type="compositionally biased region" description="Pro residues" evidence="1">
    <location>
        <begin position="131"/>
        <end position="142"/>
    </location>
</feature>